<name>A0A9W8XDP3_9PLEO</name>
<feature type="transmembrane region" description="Helical" evidence="1">
    <location>
        <begin position="177"/>
        <end position="196"/>
    </location>
</feature>
<reference evidence="2" key="1">
    <citation type="submission" date="2022-10" db="EMBL/GenBank/DDBJ databases">
        <title>Tapping the CABI collections for fungal endophytes: first genome assemblies for Collariella, Neodidymelliopsis, Ascochyta clinopodiicola, Didymella pomorum, Didymosphaeria variabile, Neocosmospora piperis and Neocucurbitaria cava.</title>
        <authorList>
            <person name="Hill R."/>
        </authorList>
    </citation>
    <scope>NUCLEOTIDE SEQUENCE</scope>
    <source>
        <strain evidence="2">IMI 356815</strain>
    </source>
</reference>
<gene>
    <name evidence="2" type="ORF">N0V89_011247</name>
</gene>
<keyword evidence="1" id="KW-0472">Membrane</keyword>
<dbReference type="Proteomes" id="UP001140513">
    <property type="component" value="Unassembled WGS sequence"/>
</dbReference>
<dbReference type="AlphaFoldDB" id="A0A9W8XDP3"/>
<keyword evidence="1" id="KW-0812">Transmembrane</keyword>
<feature type="transmembrane region" description="Helical" evidence="1">
    <location>
        <begin position="216"/>
        <end position="237"/>
    </location>
</feature>
<dbReference type="GeneID" id="80914777"/>
<dbReference type="PANTHER" id="PTHR35395:SF1">
    <property type="entry name" value="DUF6536 DOMAIN-CONTAINING PROTEIN"/>
    <property type="match status" value="1"/>
</dbReference>
<proteinExistence type="predicted"/>
<dbReference type="PANTHER" id="PTHR35395">
    <property type="entry name" value="DUF6536 DOMAIN-CONTAINING PROTEIN"/>
    <property type="match status" value="1"/>
</dbReference>
<dbReference type="OrthoDB" id="5429634at2759"/>
<keyword evidence="3" id="KW-1185">Reference proteome</keyword>
<dbReference type="EMBL" id="JAPEUX010000008">
    <property type="protein sequence ID" value="KAJ4347307.1"/>
    <property type="molecule type" value="Genomic_DNA"/>
</dbReference>
<organism evidence="2 3">
    <name type="scientific">Didymosphaeria variabile</name>
    <dbReference type="NCBI Taxonomy" id="1932322"/>
    <lineage>
        <taxon>Eukaryota</taxon>
        <taxon>Fungi</taxon>
        <taxon>Dikarya</taxon>
        <taxon>Ascomycota</taxon>
        <taxon>Pezizomycotina</taxon>
        <taxon>Dothideomycetes</taxon>
        <taxon>Pleosporomycetidae</taxon>
        <taxon>Pleosporales</taxon>
        <taxon>Massarineae</taxon>
        <taxon>Didymosphaeriaceae</taxon>
        <taxon>Didymosphaeria</taxon>
    </lineage>
</organism>
<evidence type="ECO:0000313" key="3">
    <source>
        <dbReference type="Proteomes" id="UP001140513"/>
    </source>
</evidence>
<accession>A0A9W8XDP3</accession>
<evidence type="ECO:0000313" key="2">
    <source>
        <dbReference type="EMBL" id="KAJ4347307.1"/>
    </source>
</evidence>
<sequence length="309" mass="33677">MTTGGIPGQRSTKEYVAVGSVRLVELDGAFAAYCKLSLDDAQESADANVLTRYIAVLAFTAWLLRQGTSMATTDATGAEMILSLGFGQVNNRTTLHIPLKDLVTNAIIANTPQVILSWIYFSYNGLLTLMSLAREWESYGLQHKGLRVSVAPEGAQRSTYFLQLPYRIAVPFSMLSAFLHWLVSQSFFMVSVQLYGYDETQGWMFMPDNPGTRVSVGYSLLPLLVLLSTGAVLLTAISVRGLMLLKSTTPIVGSCSAAIAAACQPLFGDDGEAATEKVKWGVMGRRQKFRHCGVSRRPVGLLVPGTEYR</sequence>
<keyword evidence="1" id="KW-1133">Transmembrane helix</keyword>
<protein>
    <submittedName>
        <fullName evidence="2">Uncharacterized protein</fullName>
    </submittedName>
</protein>
<comment type="caution">
    <text evidence="2">The sequence shown here is derived from an EMBL/GenBank/DDBJ whole genome shotgun (WGS) entry which is preliminary data.</text>
</comment>
<dbReference type="RefSeq" id="XP_056067107.1">
    <property type="nucleotide sequence ID" value="XM_056219980.1"/>
</dbReference>
<evidence type="ECO:0000256" key="1">
    <source>
        <dbReference type="SAM" id="Phobius"/>
    </source>
</evidence>